<feature type="compositionally biased region" description="Basic and acidic residues" evidence="2">
    <location>
        <begin position="28"/>
        <end position="39"/>
    </location>
</feature>
<evidence type="ECO:0000259" key="4">
    <source>
        <dbReference type="Pfam" id="PF05532"/>
    </source>
</evidence>
<comment type="caution">
    <text evidence="5">The sequence shown here is derived from an EMBL/GenBank/DDBJ whole genome shotgun (WGS) entry which is preliminary data.</text>
</comment>
<dbReference type="AlphaFoldDB" id="A0A179SAN4"/>
<feature type="region of interest" description="Disordered" evidence="2">
    <location>
        <begin position="17"/>
        <end position="51"/>
    </location>
</feature>
<dbReference type="STRING" id="427683.A5481_15840"/>
<keyword evidence="3" id="KW-0472">Membrane</keyword>
<reference evidence="5 6" key="1">
    <citation type="submission" date="2016-04" db="EMBL/GenBank/DDBJ databases">
        <authorList>
            <person name="Evans L.H."/>
            <person name="Alamgir A."/>
            <person name="Owens N."/>
            <person name="Weber N.D."/>
            <person name="Virtaneva K."/>
            <person name="Barbian K."/>
            <person name="Babar A."/>
            <person name="Rosenke K."/>
        </authorList>
    </citation>
    <scope>NUCLEOTIDE SEQUENCE [LARGE SCALE GENOMIC DNA]</scope>
    <source>
        <strain evidence="5 6">PMB02</strain>
    </source>
</reference>
<dbReference type="EMBL" id="LWHQ01000028">
    <property type="protein sequence ID" value="OAS23918.1"/>
    <property type="molecule type" value="Genomic_DNA"/>
</dbReference>
<comment type="similarity">
    <text evidence="1">Belongs to the UPF0337 (CsbD) family.</text>
</comment>
<evidence type="ECO:0000256" key="1">
    <source>
        <dbReference type="ARBA" id="ARBA00009129"/>
    </source>
</evidence>
<proteinExistence type="inferred from homology"/>
<evidence type="ECO:0000256" key="2">
    <source>
        <dbReference type="SAM" id="MobiDB-lite"/>
    </source>
</evidence>
<evidence type="ECO:0000313" key="6">
    <source>
        <dbReference type="Proteomes" id="UP000078316"/>
    </source>
</evidence>
<dbReference type="RefSeq" id="WP_048435275.1">
    <property type="nucleotide sequence ID" value="NZ_LWHQ01000028.1"/>
</dbReference>
<gene>
    <name evidence="5" type="ORF">A5481_15840</name>
</gene>
<dbReference type="Proteomes" id="UP000078316">
    <property type="component" value="Unassembled WGS sequence"/>
</dbReference>
<dbReference type="Pfam" id="PF05532">
    <property type="entry name" value="CsbD"/>
    <property type="match status" value="1"/>
</dbReference>
<dbReference type="InterPro" id="IPR008462">
    <property type="entry name" value="CsbD"/>
</dbReference>
<evidence type="ECO:0000256" key="3">
    <source>
        <dbReference type="SAM" id="Phobius"/>
    </source>
</evidence>
<organism evidence="5 6">
    <name type="scientific">Methylobacterium platani</name>
    <dbReference type="NCBI Taxonomy" id="427683"/>
    <lineage>
        <taxon>Bacteria</taxon>
        <taxon>Pseudomonadati</taxon>
        <taxon>Pseudomonadota</taxon>
        <taxon>Alphaproteobacteria</taxon>
        <taxon>Hyphomicrobiales</taxon>
        <taxon>Methylobacteriaceae</taxon>
        <taxon>Methylobacterium</taxon>
    </lineage>
</organism>
<keyword evidence="3" id="KW-1133">Transmembrane helix</keyword>
<accession>A0A179SAN4</accession>
<keyword evidence="3" id="KW-0812">Transmembrane</keyword>
<feature type="domain" description="CsbD-like" evidence="4">
    <location>
        <begin position="5"/>
        <end position="56"/>
    </location>
</feature>
<dbReference type="InterPro" id="IPR036629">
    <property type="entry name" value="YjbJ_sf"/>
</dbReference>
<evidence type="ECO:0000313" key="5">
    <source>
        <dbReference type="EMBL" id="OAS23918.1"/>
    </source>
</evidence>
<feature type="transmembrane region" description="Helical" evidence="3">
    <location>
        <begin position="97"/>
        <end position="116"/>
    </location>
</feature>
<sequence length="120" mass="12321">MDENSIAGAAREFGGKVQGAAGTVAGNDETRAEGKRDEVGGATETRVGQASDTVRDVAGEAGDLADRAIDTGRDVLPEAGAAPRRGGDTLTQYAKEFPLAFAAMAGALGYLLAVAIRRRR</sequence>
<name>A0A179SAN4_9HYPH</name>
<dbReference type="Gene3D" id="1.10.1470.10">
    <property type="entry name" value="YjbJ"/>
    <property type="match status" value="1"/>
</dbReference>
<dbReference type="SUPFAM" id="SSF69047">
    <property type="entry name" value="Hypothetical protein YjbJ"/>
    <property type="match status" value="1"/>
</dbReference>
<protein>
    <recommendedName>
        <fullName evidence="4">CsbD-like domain-containing protein</fullName>
    </recommendedName>
</protein>